<name>A0AAJ5NN09_9BURK</name>
<geneLocation type="plasmid" evidence="2">
    <name>iv</name>
</geneLocation>
<proteinExistence type="predicted"/>
<dbReference type="AlphaFoldDB" id="A0AAJ5NN09"/>
<evidence type="ECO:0000313" key="1">
    <source>
        <dbReference type="EMBL" id="VBB17527.1"/>
    </source>
</evidence>
<reference evidence="1 2" key="1">
    <citation type="submission" date="2017-11" db="EMBL/GenBank/DDBJ databases">
        <authorList>
            <person name="Seth-Smith MB H."/>
        </authorList>
    </citation>
    <scope>NUCLEOTIDE SEQUENCE [LARGE SCALE GENOMIC DNA]</scope>
    <source>
        <strain evidence="1">E</strain>
        <plasmid evidence="2">iv</plasmid>
    </source>
</reference>
<evidence type="ECO:0000313" key="2">
    <source>
        <dbReference type="Proteomes" id="UP000268684"/>
    </source>
</evidence>
<sequence>MGYALLPLVVLMLALSLIAGEQRAVGRVAGADARADSRAETRALQAEVFAAACVASAQAQPGLVSDALVVTWPSGLTALPGANCVTRADGAGRLVFAGVPTLPGAAGVLMERLNNPAFWYAVPASGTAKALIGGQTINVPTTFVAGTLLYQGRVTP</sequence>
<accession>A0AAJ5NN09</accession>
<organism evidence="1 2">
    <name type="scientific">Burkholderia stabilis</name>
    <dbReference type="NCBI Taxonomy" id="95485"/>
    <lineage>
        <taxon>Bacteria</taxon>
        <taxon>Pseudomonadati</taxon>
        <taxon>Pseudomonadota</taxon>
        <taxon>Betaproteobacteria</taxon>
        <taxon>Burkholderiales</taxon>
        <taxon>Burkholderiaceae</taxon>
        <taxon>Burkholderia</taxon>
        <taxon>Burkholderia cepacia complex</taxon>
    </lineage>
</organism>
<keyword evidence="1" id="KW-0614">Plasmid</keyword>
<dbReference type="Proteomes" id="UP000268684">
    <property type="component" value="Plasmid IV"/>
</dbReference>
<gene>
    <name evidence="1" type="ORF">BSTAB16_7747</name>
</gene>
<dbReference type="RefSeq" id="WP_122174130.1">
    <property type="nucleotide sequence ID" value="NZ_LR025745.1"/>
</dbReference>
<keyword evidence="2" id="KW-1185">Reference proteome</keyword>
<protein>
    <submittedName>
        <fullName evidence="1">Uncharacterized protein</fullName>
    </submittedName>
</protein>
<dbReference type="GeneID" id="39468059"/>
<dbReference type="EMBL" id="LR025745">
    <property type="protein sequence ID" value="VBB17527.1"/>
    <property type="molecule type" value="Genomic_DNA"/>
</dbReference>